<keyword evidence="5" id="KW-1185">Reference proteome</keyword>
<dbReference type="PANTHER" id="PTHR43179">
    <property type="entry name" value="RHAMNOSYLTRANSFERASE WBBL"/>
    <property type="match status" value="1"/>
</dbReference>
<dbReference type="CDD" id="cd04186">
    <property type="entry name" value="GT_2_like_c"/>
    <property type="match status" value="1"/>
</dbReference>
<keyword evidence="3" id="KW-0808">Transferase</keyword>
<evidence type="ECO:0000256" key="2">
    <source>
        <dbReference type="ARBA" id="ARBA00022676"/>
    </source>
</evidence>
<comment type="similarity">
    <text evidence="1">Belongs to the glycosyltransferase 2 family.</text>
</comment>
<dbReference type="Proteomes" id="UP001273768">
    <property type="component" value="Unassembled WGS sequence"/>
</dbReference>
<keyword evidence="2" id="KW-0328">Glycosyltransferase</keyword>
<protein>
    <submittedName>
        <fullName evidence="4">Glycosyltransferase family 2 protein</fullName>
    </submittedName>
</protein>
<proteinExistence type="inferred from homology"/>
<organism evidence="4 5">
    <name type="scientific">Methanoculleus nereidis</name>
    <dbReference type="NCBI Taxonomy" id="2735141"/>
    <lineage>
        <taxon>Archaea</taxon>
        <taxon>Methanobacteriati</taxon>
        <taxon>Methanobacteriota</taxon>
        <taxon>Stenosarchaea group</taxon>
        <taxon>Methanomicrobia</taxon>
        <taxon>Methanomicrobiales</taxon>
        <taxon>Methanomicrobiaceae</taxon>
        <taxon>Methanoculleus</taxon>
    </lineage>
</organism>
<dbReference type="RefSeq" id="WP_317294814.1">
    <property type="nucleotide sequence ID" value="NZ_JABFFQ010000001.1"/>
</dbReference>
<evidence type="ECO:0000256" key="1">
    <source>
        <dbReference type="ARBA" id="ARBA00006739"/>
    </source>
</evidence>
<dbReference type="SUPFAM" id="SSF53448">
    <property type="entry name" value="Nucleotide-diphospho-sugar transferases"/>
    <property type="match status" value="1"/>
</dbReference>
<dbReference type="PANTHER" id="PTHR43179:SF12">
    <property type="entry name" value="GALACTOFURANOSYLTRANSFERASE GLFT2"/>
    <property type="match status" value="1"/>
</dbReference>
<dbReference type="InterPro" id="IPR029044">
    <property type="entry name" value="Nucleotide-diphossugar_trans"/>
</dbReference>
<evidence type="ECO:0000313" key="5">
    <source>
        <dbReference type="Proteomes" id="UP001273768"/>
    </source>
</evidence>
<reference evidence="4 5" key="1">
    <citation type="submission" date="2020-05" db="EMBL/GenBank/DDBJ databases">
        <title>Isolation and characterization of methanoarchaea from a cold seep at offshore SW Taiwan.</title>
        <authorList>
            <person name="Chen Y.-W."/>
            <person name="Chen S.-C."/>
            <person name="Lai M.-C."/>
        </authorList>
    </citation>
    <scope>NUCLEOTIDE SEQUENCE [LARGE SCALE GENOMIC DNA]</scope>
    <source>
        <strain evidence="4 5">YWC-01</strain>
    </source>
</reference>
<sequence>MPRVAIIILNWNGWADTIECIDSIHQFSNSDYDIILVDNHSSDGSIENIRRYCEGAGEIGPPDNSSIHLFEVPEDEIERHAFDHASYERLEPCCRLILIKNNENYGYARGNNIGIKFALYVLKSEYILILNNDVIITDKEMLGKLTEAVNRNARIGAVSPVLRSTTGEIQRTCTGNIPGFLDFIFVYTFIGQRLFRENRILKRHFNYDYSFEQPKEFGVLGGSCILFRSQTLTDVGLFDENTFLYWEEYIIGRKLAERGWKLLLNPETGAVHKGESCIKNLNLKSWARYWSTKSELYYIENYAALNPVKRSIIRFALLLETTLALCDTVLKGNESKFDRVYELKIISVLLGSSAKDPSESPGELVG</sequence>
<evidence type="ECO:0000256" key="3">
    <source>
        <dbReference type="ARBA" id="ARBA00022679"/>
    </source>
</evidence>
<accession>A0ABU3YYE4</accession>
<dbReference type="Gene3D" id="3.90.550.10">
    <property type="entry name" value="Spore Coat Polysaccharide Biosynthesis Protein SpsA, Chain A"/>
    <property type="match status" value="1"/>
</dbReference>
<name>A0ABU3YYE4_9EURY</name>
<dbReference type="EMBL" id="JABFFQ010000001">
    <property type="protein sequence ID" value="MDV4341584.1"/>
    <property type="molecule type" value="Genomic_DNA"/>
</dbReference>
<comment type="caution">
    <text evidence="4">The sequence shown here is derived from an EMBL/GenBank/DDBJ whole genome shotgun (WGS) entry which is preliminary data.</text>
</comment>
<dbReference type="Pfam" id="PF13641">
    <property type="entry name" value="Glyco_tranf_2_3"/>
    <property type="match status" value="1"/>
</dbReference>
<evidence type="ECO:0000313" key="4">
    <source>
        <dbReference type="EMBL" id="MDV4341584.1"/>
    </source>
</evidence>
<gene>
    <name evidence="4" type="ORF">HL657_00015</name>
</gene>